<sequence>MQRIKQLFLTLSLVTLCLLSGVSSATSLSNYLENKLIDTFLRGQAYTMPTTVYVALATTSGSDAACGTEVTGGSYARVAVTSSMANWAGTQGAGTTVASSGTGGTTSNNNVITFPSPTANWGQVVEFCVFDASTSGNLLFREALTTNKTINNGDAAPSFAAGALTLQIDN</sequence>
<dbReference type="Pfam" id="PF23140">
    <property type="entry name" value="Gp80"/>
    <property type="match status" value="1"/>
</dbReference>
<evidence type="ECO:0000256" key="1">
    <source>
        <dbReference type="SAM" id="SignalP"/>
    </source>
</evidence>
<keyword evidence="3" id="KW-1185">Reference proteome</keyword>
<keyword evidence="1" id="KW-0732">Signal</keyword>
<reference evidence="3" key="1">
    <citation type="submission" date="2016-10" db="EMBL/GenBank/DDBJ databases">
        <authorList>
            <person name="Varghese N."/>
            <person name="Submissions S."/>
        </authorList>
    </citation>
    <scope>NUCLEOTIDE SEQUENCE [LARGE SCALE GENOMIC DNA]</scope>
    <source>
        <strain evidence="3">Nm69</strain>
    </source>
</reference>
<proteinExistence type="predicted"/>
<dbReference type="AlphaFoldDB" id="A0A1I4DI96"/>
<dbReference type="OrthoDB" id="8566416at2"/>
<dbReference type="EMBL" id="FOSP01000021">
    <property type="protein sequence ID" value="SFK92207.1"/>
    <property type="molecule type" value="Genomic_DNA"/>
</dbReference>
<dbReference type="Proteomes" id="UP000199533">
    <property type="component" value="Unassembled WGS sequence"/>
</dbReference>
<gene>
    <name evidence="2" type="ORF">SAMN05216302_102119</name>
</gene>
<dbReference type="STRING" id="52441.SAMN05216302_102119"/>
<evidence type="ECO:0000313" key="3">
    <source>
        <dbReference type="Proteomes" id="UP000199533"/>
    </source>
</evidence>
<dbReference type="RefSeq" id="WP_090700717.1">
    <property type="nucleotide sequence ID" value="NZ_FOSP01000021.1"/>
</dbReference>
<dbReference type="InterPro" id="IPR056908">
    <property type="entry name" value="Gp80-like"/>
</dbReference>
<organism evidence="2 3">
    <name type="scientific">Nitrosomonas aestuarii</name>
    <dbReference type="NCBI Taxonomy" id="52441"/>
    <lineage>
        <taxon>Bacteria</taxon>
        <taxon>Pseudomonadati</taxon>
        <taxon>Pseudomonadota</taxon>
        <taxon>Betaproteobacteria</taxon>
        <taxon>Nitrosomonadales</taxon>
        <taxon>Nitrosomonadaceae</taxon>
        <taxon>Nitrosomonas</taxon>
    </lineage>
</organism>
<feature type="signal peptide" evidence="1">
    <location>
        <begin position="1"/>
        <end position="25"/>
    </location>
</feature>
<feature type="chain" id="PRO_5011796407" evidence="1">
    <location>
        <begin position="26"/>
        <end position="170"/>
    </location>
</feature>
<accession>A0A1I4DI96</accession>
<name>A0A1I4DI96_9PROT</name>
<protein>
    <submittedName>
        <fullName evidence="2">Uncharacterized protein</fullName>
    </submittedName>
</protein>
<evidence type="ECO:0000313" key="2">
    <source>
        <dbReference type="EMBL" id="SFK92207.1"/>
    </source>
</evidence>